<accession>A0A2P5HI06</accession>
<feature type="compositionally biased region" description="Low complexity" evidence="1">
    <location>
        <begin position="1"/>
        <end position="18"/>
    </location>
</feature>
<dbReference type="Proteomes" id="UP000094444">
    <property type="component" value="Unassembled WGS sequence"/>
</dbReference>
<reference evidence="2" key="1">
    <citation type="submission" date="2017-09" db="EMBL/GenBank/DDBJ databases">
        <title>Polyketide synthases of a Diaporthe helianthi virulent isolate.</title>
        <authorList>
            <person name="Baroncelli R."/>
        </authorList>
    </citation>
    <scope>NUCLEOTIDE SEQUENCE [LARGE SCALE GENOMIC DNA]</scope>
    <source>
        <strain evidence="2">7/96</strain>
    </source>
</reference>
<dbReference type="AlphaFoldDB" id="A0A2P5HI06"/>
<protein>
    <submittedName>
        <fullName evidence="2">Uncharacterized protein</fullName>
    </submittedName>
</protein>
<organism evidence="2 3">
    <name type="scientific">Diaporthe helianthi</name>
    <dbReference type="NCBI Taxonomy" id="158607"/>
    <lineage>
        <taxon>Eukaryota</taxon>
        <taxon>Fungi</taxon>
        <taxon>Dikarya</taxon>
        <taxon>Ascomycota</taxon>
        <taxon>Pezizomycotina</taxon>
        <taxon>Sordariomycetes</taxon>
        <taxon>Sordariomycetidae</taxon>
        <taxon>Diaporthales</taxon>
        <taxon>Diaporthaceae</taxon>
        <taxon>Diaporthe</taxon>
    </lineage>
</organism>
<dbReference type="EMBL" id="MAVT02001936">
    <property type="protein sequence ID" value="POS69888.1"/>
    <property type="molecule type" value="Genomic_DNA"/>
</dbReference>
<gene>
    <name evidence="2" type="ORF">DHEL01_v211717</name>
</gene>
<proteinExistence type="predicted"/>
<evidence type="ECO:0000256" key="1">
    <source>
        <dbReference type="SAM" id="MobiDB-lite"/>
    </source>
</evidence>
<name>A0A2P5HI06_DIAHE</name>
<feature type="region of interest" description="Disordered" evidence="1">
    <location>
        <begin position="1"/>
        <end position="37"/>
    </location>
</feature>
<sequence length="37" mass="3911">MRGPAPASPVRARAPCAVGRRSAPRQRCPPPETMGPQ</sequence>
<evidence type="ECO:0000313" key="2">
    <source>
        <dbReference type="EMBL" id="POS69888.1"/>
    </source>
</evidence>
<feature type="compositionally biased region" description="Pro residues" evidence="1">
    <location>
        <begin position="27"/>
        <end position="37"/>
    </location>
</feature>
<comment type="caution">
    <text evidence="2">The sequence shown here is derived from an EMBL/GenBank/DDBJ whole genome shotgun (WGS) entry which is preliminary data.</text>
</comment>
<keyword evidence="3" id="KW-1185">Reference proteome</keyword>
<evidence type="ECO:0000313" key="3">
    <source>
        <dbReference type="Proteomes" id="UP000094444"/>
    </source>
</evidence>
<dbReference type="InParanoid" id="A0A2P5HI06"/>